<keyword evidence="1" id="KW-0472">Membrane</keyword>
<accession>A0A1M5CWE4</accession>
<organism evidence="2 3">
    <name type="scientific">Desulforamulus putei DSM 12395</name>
    <dbReference type="NCBI Taxonomy" id="1121429"/>
    <lineage>
        <taxon>Bacteria</taxon>
        <taxon>Bacillati</taxon>
        <taxon>Bacillota</taxon>
        <taxon>Clostridia</taxon>
        <taxon>Eubacteriales</taxon>
        <taxon>Peptococcaceae</taxon>
        <taxon>Desulforamulus</taxon>
    </lineage>
</organism>
<dbReference type="RefSeq" id="WP_021315458.1">
    <property type="nucleotide sequence ID" value="NZ_FQUY01000038.1"/>
</dbReference>
<evidence type="ECO:0000256" key="1">
    <source>
        <dbReference type="SAM" id="Phobius"/>
    </source>
</evidence>
<dbReference type="EMBL" id="FQUY01000038">
    <property type="protein sequence ID" value="SHF59065.1"/>
    <property type="molecule type" value="Genomic_DNA"/>
</dbReference>
<dbReference type="STRING" id="1121429.SAMN02745133_03047"/>
<reference evidence="3" key="1">
    <citation type="submission" date="2016-11" db="EMBL/GenBank/DDBJ databases">
        <authorList>
            <person name="Varghese N."/>
            <person name="Submissions S."/>
        </authorList>
    </citation>
    <scope>NUCLEOTIDE SEQUENCE [LARGE SCALE GENOMIC DNA]</scope>
    <source>
        <strain evidence="3">DSM 12395</strain>
    </source>
</reference>
<evidence type="ECO:0000313" key="3">
    <source>
        <dbReference type="Proteomes" id="UP000184148"/>
    </source>
</evidence>
<feature type="transmembrane region" description="Helical" evidence="1">
    <location>
        <begin position="116"/>
        <end position="135"/>
    </location>
</feature>
<feature type="transmembrane region" description="Helical" evidence="1">
    <location>
        <begin position="48"/>
        <end position="67"/>
    </location>
</feature>
<feature type="transmembrane region" description="Helical" evidence="1">
    <location>
        <begin position="73"/>
        <end position="95"/>
    </location>
</feature>
<name>A0A1M5CWE4_9FIRM</name>
<dbReference type="Proteomes" id="UP000184148">
    <property type="component" value="Unassembled WGS sequence"/>
</dbReference>
<keyword evidence="1" id="KW-1133">Transmembrane helix</keyword>
<protein>
    <submittedName>
        <fullName evidence="2">Putative ABC-transporter type IV</fullName>
    </submittedName>
</protein>
<dbReference type="Pfam" id="PF06541">
    <property type="entry name" value="ABC_trans_CmpB"/>
    <property type="match status" value="1"/>
</dbReference>
<feature type="transmembrane region" description="Helical" evidence="1">
    <location>
        <begin position="6"/>
        <end position="27"/>
    </location>
</feature>
<keyword evidence="1" id="KW-0812">Transmembrane</keyword>
<gene>
    <name evidence="2" type="ORF">SAMN02745133_03047</name>
</gene>
<evidence type="ECO:0000313" key="2">
    <source>
        <dbReference type="EMBL" id="SHF59065.1"/>
    </source>
</evidence>
<proteinExistence type="predicted"/>
<sequence>MIATRLLNDLTFLILVFAFYSFAGWILETGYRSLTQHHFVNPGLLKGPFLPIYGSFALIVILTNHIWPHPSWGLAFVLFVFLSTVIEYLAGTLLERFFNLQLWSYHDTPLNFQGRVALPFSLLWGGLGLVFNYYLHPHVGLVFLQIPSASKILLAIIFTIYFVIDLVYSTILLHQIDIFLRFENKMGGHLKMPNLHATRVSFRRLISTYPKIRHTLTESVSFIQEKQAALQHLKEDSFNKLRQMKNDR</sequence>
<dbReference type="InterPro" id="IPR010540">
    <property type="entry name" value="CmpB_TMEM229"/>
</dbReference>
<dbReference type="AlphaFoldDB" id="A0A1M5CWE4"/>
<feature type="transmembrane region" description="Helical" evidence="1">
    <location>
        <begin position="155"/>
        <end position="176"/>
    </location>
</feature>
<keyword evidence="3" id="KW-1185">Reference proteome</keyword>